<evidence type="ECO:0000256" key="1">
    <source>
        <dbReference type="SAM" id="Phobius"/>
    </source>
</evidence>
<feature type="transmembrane region" description="Helical" evidence="1">
    <location>
        <begin position="41"/>
        <end position="63"/>
    </location>
</feature>
<sequence length="78" mass="9029">MPKWITLLMVFGFIALVFLSIMAYFSGMQLIVYTASEWKNSWLVIAGQLVWFFFCLSLAIGVLDRTLKKTKMHFTRAS</sequence>
<accession>A0A3G4VJ70</accession>
<gene>
    <name evidence="2" type="ORF">ECB94_23480</name>
</gene>
<keyword evidence="1" id="KW-0472">Membrane</keyword>
<dbReference type="Proteomes" id="UP000279760">
    <property type="component" value="Chromosome 2"/>
</dbReference>
<evidence type="ECO:0000313" key="3">
    <source>
        <dbReference type="Proteomes" id="UP000279760"/>
    </source>
</evidence>
<evidence type="ECO:0000313" key="2">
    <source>
        <dbReference type="EMBL" id="AYV24229.1"/>
    </source>
</evidence>
<feature type="transmembrane region" description="Helical" evidence="1">
    <location>
        <begin position="7"/>
        <end position="35"/>
    </location>
</feature>
<keyword evidence="1" id="KW-0812">Transmembrane</keyword>
<organism evidence="2 3">
    <name type="scientific">Vibrio mediterranei</name>
    <dbReference type="NCBI Taxonomy" id="689"/>
    <lineage>
        <taxon>Bacteria</taxon>
        <taxon>Pseudomonadati</taxon>
        <taxon>Pseudomonadota</taxon>
        <taxon>Gammaproteobacteria</taxon>
        <taxon>Vibrionales</taxon>
        <taxon>Vibrionaceae</taxon>
        <taxon>Vibrio</taxon>
    </lineage>
</organism>
<reference evidence="2 3" key="1">
    <citation type="submission" date="2018-11" db="EMBL/GenBank/DDBJ databases">
        <title>Complete Genome Sequence of Vbrio mediterranei 117-T6: a Potential Pathogen Bacteria Isolated from the Conchocelis of Pyropia.</title>
        <authorList>
            <person name="Liu Q."/>
        </authorList>
    </citation>
    <scope>NUCLEOTIDE SEQUENCE [LARGE SCALE GENOMIC DNA]</scope>
    <source>
        <strain evidence="2 3">117-T6</strain>
    </source>
</reference>
<name>A0A3G4VJ70_9VIBR</name>
<dbReference type="AlphaFoldDB" id="A0A3G4VJ70"/>
<dbReference type="RefSeq" id="WP_124941847.1">
    <property type="nucleotide sequence ID" value="NZ_CP033578.1"/>
</dbReference>
<proteinExistence type="predicted"/>
<protein>
    <submittedName>
        <fullName evidence="2">Uncharacterized protein</fullName>
    </submittedName>
</protein>
<dbReference type="EMBL" id="CP033578">
    <property type="protein sequence ID" value="AYV24229.1"/>
    <property type="molecule type" value="Genomic_DNA"/>
</dbReference>
<keyword evidence="1" id="KW-1133">Transmembrane helix</keyword>